<dbReference type="GO" id="GO:0005524">
    <property type="term" value="F:ATP binding"/>
    <property type="evidence" value="ECO:0007669"/>
    <property type="project" value="UniProtKB-KW"/>
</dbReference>
<dbReference type="Gene3D" id="3.40.50.300">
    <property type="entry name" value="P-loop containing nucleotide triphosphate hydrolases"/>
    <property type="match status" value="1"/>
</dbReference>
<evidence type="ECO:0000256" key="3">
    <source>
        <dbReference type="ARBA" id="ARBA00023125"/>
    </source>
</evidence>
<dbReference type="GO" id="GO:0043138">
    <property type="term" value="F:3'-5' DNA helicase activity"/>
    <property type="evidence" value="ECO:0007669"/>
    <property type="project" value="TreeGrafter"/>
</dbReference>
<dbReference type="GO" id="GO:0003677">
    <property type="term" value="F:DNA binding"/>
    <property type="evidence" value="ECO:0007669"/>
    <property type="project" value="UniProtKB-KW"/>
</dbReference>
<dbReference type="GO" id="GO:0006302">
    <property type="term" value="P:double-strand break repair"/>
    <property type="evidence" value="ECO:0007669"/>
    <property type="project" value="TreeGrafter"/>
</dbReference>
<accession>A0A7X6D5W4</accession>
<dbReference type="EMBL" id="JAAVJD010000409">
    <property type="protein sequence ID" value="NJQ08752.1"/>
    <property type="molecule type" value="Genomic_DNA"/>
</dbReference>
<reference evidence="5 6" key="1">
    <citation type="submission" date="2020-03" db="EMBL/GenBank/DDBJ databases">
        <title>Draft genome of Streptomyces sp. ventii, isolated from the Axial Seamount in the Pacific Ocean, and resequencing of the two type strains Streptomyces lonarensis strain NCL 716 and Streptomyces bohaiensis strain 11A07.</title>
        <authorList>
            <person name="Loughran R.M."/>
            <person name="Pfannmuller K.M."/>
            <person name="Wasson B.J."/>
            <person name="Deadmond M.C."/>
            <person name="Paddock B.E."/>
            <person name="Koyack M.J."/>
            <person name="Gallegos D.A."/>
            <person name="Mitchell E.A."/>
            <person name="Ushijima B."/>
            <person name="Saw J.H."/>
            <person name="Mcphail K.L."/>
            <person name="Videau P."/>
        </authorList>
    </citation>
    <scope>NUCLEOTIDE SEQUENCE [LARGE SCALE GENOMIC DNA]</scope>
    <source>
        <strain evidence="5 6">NCL716</strain>
    </source>
</reference>
<comment type="caution">
    <text evidence="5">The sequence shown here is derived from an EMBL/GenBank/DDBJ whole genome shotgun (WGS) entry which is preliminary data.</text>
</comment>
<evidence type="ECO:0000313" key="6">
    <source>
        <dbReference type="Proteomes" id="UP000578686"/>
    </source>
</evidence>
<dbReference type="GO" id="GO:0006310">
    <property type="term" value="P:DNA recombination"/>
    <property type="evidence" value="ECO:0007669"/>
    <property type="project" value="TreeGrafter"/>
</dbReference>
<keyword evidence="6" id="KW-1185">Reference proteome</keyword>
<dbReference type="PANTHER" id="PTHR30580">
    <property type="entry name" value="PRIMOSOMAL PROTEIN N"/>
    <property type="match status" value="1"/>
</dbReference>
<feature type="region of interest" description="Disordered" evidence="4">
    <location>
        <begin position="397"/>
        <end position="424"/>
    </location>
</feature>
<evidence type="ECO:0000313" key="5">
    <source>
        <dbReference type="EMBL" id="NJQ08752.1"/>
    </source>
</evidence>
<feature type="non-terminal residue" evidence="5">
    <location>
        <position position="1"/>
    </location>
</feature>
<evidence type="ECO:0000256" key="4">
    <source>
        <dbReference type="SAM" id="MobiDB-lite"/>
    </source>
</evidence>
<keyword evidence="2" id="KW-0067">ATP-binding</keyword>
<dbReference type="RefSeq" id="WP_167974877.1">
    <property type="nucleotide sequence ID" value="NZ_JAAVJD010000409.1"/>
</dbReference>
<evidence type="ECO:0000256" key="2">
    <source>
        <dbReference type="ARBA" id="ARBA00022840"/>
    </source>
</evidence>
<gene>
    <name evidence="5" type="ORF">HCN56_25085</name>
</gene>
<organism evidence="5 6">
    <name type="scientific">Streptomyces lonarensis</name>
    <dbReference type="NCBI Taxonomy" id="700599"/>
    <lineage>
        <taxon>Bacteria</taxon>
        <taxon>Bacillati</taxon>
        <taxon>Actinomycetota</taxon>
        <taxon>Actinomycetes</taxon>
        <taxon>Kitasatosporales</taxon>
        <taxon>Streptomycetaceae</taxon>
        <taxon>Streptomyces</taxon>
    </lineage>
</organism>
<evidence type="ECO:0000256" key="1">
    <source>
        <dbReference type="ARBA" id="ARBA00022741"/>
    </source>
</evidence>
<keyword evidence="1" id="KW-0547">Nucleotide-binding</keyword>
<dbReference type="GO" id="GO:0006270">
    <property type="term" value="P:DNA replication initiation"/>
    <property type="evidence" value="ECO:0007669"/>
    <property type="project" value="TreeGrafter"/>
</dbReference>
<dbReference type="InterPro" id="IPR027417">
    <property type="entry name" value="P-loop_NTPase"/>
</dbReference>
<name>A0A7X6D5W4_9ACTN</name>
<keyword evidence="3" id="KW-0238">DNA-binding</keyword>
<sequence>AARADAALTALLGPGHHVLLTADAGAESRYRRWLAVHRGAVRAVVGTRAAAFAPVRDLGLLALWDDGDQNHREERAPQPHAREVLLLRAVAAGAGLLLGGHSRTAEAAQLVTGGWAGELAAPRATVRERAPAVRTVEERDDARDPAARSARLPSHAWEAVRNALTEGPVLVQVPRRGYVPRLACDRCRHPAGCAHCPGPLQSPGGDAPPRCAWCGRDTEVWHCPECGGSRLRAGVVGARRTAEELGRAFPAVPVRTSGRDHILDTVPDRPAVVVATPGAEPRVEDGPGYAAALLLDGWALLGRPDLRAGEEALRRWLNAAALVRPAPAGGSVVVVLAEPTARPVQALVRWDPAGHAERELGERAELGLPPVTRLAAVTGPPEAVTRLLRATELPSSAQLLGATELEPPPVRGRPPRRGAEPPPGEVWQRALVRSHPADGDALATALRAARAARLAHGDPAVARVRVDPVDIG</sequence>
<dbReference type="AlphaFoldDB" id="A0A7X6D5W4"/>
<dbReference type="PANTHER" id="PTHR30580:SF0">
    <property type="entry name" value="PRIMOSOMAL PROTEIN N"/>
    <property type="match status" value="1"/>
</dbReference>
<dbReference type="Proteomes" id="UP000578686">
    <property type="component" value="Unassembled WGS sequence"/>
</dbReference>
<protein>
    <submittedName>
        <fullName evidence="5">Primosome assembly protein PriA</fullName>
    </submittedName>
</protein>
<proteinExistence type="predicted"/>